<dbReference type="Gene3D" id="1.10.10.60">
    <property type="entry name" value="Homeodomain-like"/>
    <property type="match status" value="2"/>
</dbReference>
<evidence type="ECO:0000256" key="5">
    <source>
        <dbReference type="ARBA" id="ARBA00024867"/>
    </source>
</evidence>
<name>A0A1D3TNF0_9FIRM</name>
<dbReference type="Proteomes" id="UP000199315">
    <property type="component" value="Unassembled WGS sequence"/>
</dbReference>
<dbReference type="GO" id="GO:0003700">
    <property type="term" value="F:DNA-binding transcription factor activity"/>
    <property type="evidence" value="ECO:0007669"/>
    <property type="project" value="InterPro"/>
</dbReference>
<dbReference type="STRING" id="1619234.SAMN05421730_100188"/>
<dbReference type="InterPro" id="IPR001789">
    <property type="entry name" value="Sig_transdc_resp-reg_receiver"/>
</dbReference>
<evidence type="ECO:0000256" key="3">
    <source>
        <dbReference type="ARBA" id="ARBA00023125"/>
    </source>
</evidence>
<dbReference type="EMBL" id="FMKA01000001">
    <property type="protein sequence ID" value="SCP94844.1"/>
    <property type="molecule type" value="Genomic_DNA"/>
</dbReference>
<dbReference type="InterPro" id="IPR020449">
    <property type="entry name" value="Tscrpt_reg_AraC-type_HTH"/>
</dbReference>
<keyword evidence="10" id="KW-1185">Reference proteome</keyword>
<evidence type="ECO:0000256" key="6">
    <source>
        <dbReference type="PROSITE-ProRule" id="PRU00169"/>
    </source>
</evidence>
<reference evidence="9 10" key="1">
    <citation type="submission" date="2016-09" db="EMBL/GenBank/DDBJ databases">
        <authorList>
            <person name="Capua I."/>
            <person name="De Benedictis P."/>
            <person name="Joannis T."/>
            <person name="Lombin L.H."/>
            <person name="Cattoli G."/>
        </authorList>
    </citation>
    <scope>NUCLEOTIDE SEQUENCE [LARGE SCALE GENOMIC DNA]</scope>
    <source>
        <strain evidence="9 10">GluBS11</strain>
    </source>
</reference>
<evidence type="ECO:0000256" key="2">
    <source>
        <dbReference type="ARBA" id="ARBA00023015"/>
    </source>
</evidence>
<keyword evidence="4" id="KW-0804">Transcription</keyword>
<dbReference type="CDD" id="cd17536">
    <property type="entry name" value="REC_YesN-like"/>
    <property type="match status" value="1"/>
</dbReference>
<dbReference type="SUPFAM" id="SSF46689">
    <property type="entry name" value="Homeodomain-like"/>
    <property type="match status" value="2"/>
</dbReference>
<dbReference type="OrthoDB" id="2990361at2"/>
<dbReference type="InterPro" id="IPR009057">
    <property type="entry name" value="Homeodomain-like_sf"/>
</dbReference>
<accession>A0A1D3TNF0</accession>
<dbReference type="RefSeq" id="WP_091228564.1">
    <property type="nucleotide sequence ID" value="NZ_FMKA01000001.1"/>
</dbReference>
<dbReference type="Gene3D" id="3.40.50.2300">
    <property type="match status" value="1"/>
</dbReference>
<dbReference type="PROSITE" id="PS50110">
    <property type="entry name" value="RESPONSE_REGULATORY"/>
    <property type="match status" value="1"/>
</dbReference>
<evidence type="ECO:0000259" key="7">
    <source>
        <dbReference type="PROSITE" id="PS01124"/>
    </source>
</evidence>
<protein>
    <recommendedName>
        <fullName evidence="1">Stage 0 sporulation protein A homolog</fullName>
    </recommendedName>
</protein>
<gene>
    <name evidence="9" type="ORF">SAMN05421730_100188</name>
</gene>
<keyword evidence="3 9" id="KW-0238">DNA-binding</keyword>
<dbReference type="GO" id="GO:0000160">
    <property type="term" value="P:phosphorelay signal transduction system"/>
    <property type="evidence" value="ECO:0007669"/>
    <property type="project" value="InterPro"/>
</dbReference>
<feature type="modified residue" description="4-aspartylphosphate" evidence="6">
    <location>
        <position position="55"/>
    </location>
</feature>
<feature type="domain" description="Response regulatory" evidence="8">
    <location>
        <begin position="3"/>
        <end position="120"/>
    </location>
</feature>
<evidence type="ECO:0000313" key="10">
    <source>
        <dbReference type="Proteomes" id="UP000199315"/>
    </source>
</evidence>
<comment type="function">
    <text evidence="5">May play the central regulatory role in sporulation. It may be an element of the effector pathway responsible for the activation of sporulation genes in response to nutritional stress. Spo0A may act in concert with spo0H (a sigma factor) to control the expression of some genes that are critical to the sporulation process.</text>
</comment>
<dbReference type="SMART" id="SM00448">
    <property type="entry name" value="REC"/>
    <property type="match status" value="1"/>
</dbReference>
<dbReference type="GO" id="GO:0043565">
    <property type="term" value="F:sequence-specific DNA binding"/>
    <property type="evidence" value="ECO:0007669"/>
    <property type="project" value="InterPro"/>
</dbReference>
<proteinExistence type="predicted"/>
<dbReference type="InterPro" id="IPR011006">
    <property type="entry name" value="CheY-like_superfamily"/>
</dbReference>
<organism evidence="9 10">
    <name type="scientific">Anaerobium acetethylicum</name>
    <dbReference type="NCBI Taxonomy" id="1619234"/>
    <lineage>
        <taxon>Bacteria</taxon>
        <taxon>Bacillati</taxon>
        <taxon>Bacillota</taxon>
        <taxon>Clostridia</taxon>
        <taxon>Lachnospirales</taxon>
        <taxon>Lachnospiraceae</taxon>
        <taxon>Anaerobium</taxon>
    </lineage>
</organism>
<evidence type="ECO:0000313" key="9">
    <source>
        <dbReference type="EMBL" id="SCP94844.1"/>
    </source>
</evidence>
<dbReference type="AlphaFoldDB" id="A0A1D3TNF0"/>
<keyword evidence="2" id="KW-0805">Transcription regulation</keyword>
<evidence type="ECO:0000259" key="8">
    <source>
        <dbReference type="PROSITE" id="PS50110"/>
    </source>
</evidence>
<dbReference type="Pfam" id="PF12833">
    <property type="entry name" value="HTH_18"/>
    <property type="match status" value="1"/>
</dbReference>
<dbReference type="PRINTS" id="PR00032">
    <property type="entry name" value="HTHARAC"/>
</dbReference>
<sequence length="495" mass="57053">MINAIVVEDEQVIRNGILNHVPWKKLGIENVMSAEHAGEAFLICEDTKPDLIISDINMPGMNGVTLCQKLREKFPESEIIFVTGFSDKEYLKAAIQLHAVSYVEKPVNIQELTEAVAEAAARIEKARSQRSAVVQSLFTNSNSINYALTEDKFFEVCLIHLKNEADRISAMEMLNQKLTAYSNNVKIHCQLEQVDRLNIAALFSDTDAMGKRLKSSIHTFYSIMKEAGIDYFLAFGTEEQGQDKIQASYEAAAQALKCLSYKDWNHIATQEDIPVRKRKFSVDRAMLDRFTQALAQKDKEQAVKNVREMTKTLVEERLFINADIRYLYYSLEDVMLRLKRNVYTRETETQPHAEHSREIENAETLYELEQYICDLIKKNEFIEDDSNNSYIIQKVMDYVLQHYTESDLSIKTLAEHVYLTPTYLSNLFKKNTGITIGQYLVNVRVDQAKLLLQNPKWKLYQIAPMVGYEDSNYFAKIFKKKLGVTPSEYREKMVV</sequence>
<dbReference type="SMART" id="SM00342">
    <property type="entry name" value="HTH_ARAC"/>
    <property type="match status" value="1"/>
</dbReference>
<feature type="domain" description="HTH araC/xylS-type" evidence="7">
    <location>
        <begin position="393"/>
        <end position="492"/>
    </location>
</feature>
<dbReference type="InterPro" id="IPR018060">
    <property type="entry name" value="HTH_AraC"/>
</dbReference>
<evidence type="ECO:0000256" key="4">
    <source>
        <dbReference type="ARBA" id="ARBA00023163"/>
    </source>
</evidence>
<dbReference type="PANTHER" id="PTHR43280">
    <property type="entry name" value="ARAC-FAMILY TRANSCRIPTIONAL REGULATOR"/>
    <property type="match status" value="1"/>
</dbReference>
<dbReference type="Pfam" id="PF00072">
    <property type="entry name" value="Response_reg"/>
    <property type="match status" value="1"/>
</dbReference>
<dbReference type="PROSITE" id="PS01124">
    <property type="entry name" value="HTH_ARAC_FAMILY_2"/>
    <property type="match status" value="1"/>
</dbReference>
<dbReference type="PANTHER" id="PTHR43280:SF2">
    <property type="entry name" value="HTH-TYPE TRANSCRIPTIONAL REGULATOR EXSA"/>
    <property type="match status" value="1"/>
</dbReference>
<keyword evidence="6" id="KW-0597">Phosphoprotein</keyword>
<evidence type="ECO:0000256" key="1">
    <source>
        <dbReference type="ARBA" id="ARBA00018672"/>
    </source>
</evidence>
<dbReference type="SUPFAM" id="SSF52172">
    <property type="entry name" value="CheY-like"/>
    <property type="match status" value="1"/>
</dbReference>